<evidence type="ECO:0008006" key="3">
    <source>
        <dbReference type="Google" id="ProtNLM"/>
    </source>
</evidence>
<protein>
    <recommendedName>
        <fullName evidence="3">Carboxymuconolactone decarboxylase-like domain-containing protein</fullName>
    </recommendedName>
</protein>
<dbReference type="EMBL" id="BNJK01000001">
    <property type="protein sequence ID" value="GHO91100.1"/>
    <property type="molecule type" value="Genomic_DNA"/>
</dbReference>
<dbReference type="AlphaFoldDB" id="A0A8J3IEM8"/>
<comment type="caution">
    <text evidence="1">The sequence shown here is derived from an EMBL/GenBank/DDBJ whole genome shotgun (WGS) entry which is preliminary data.</text>
</comment>
<accession>A0A8J3IEM8</accession>
<dbReference type="RefSeq" id="WP_236064828.1">
    <property type="nucleotide sequence ID" value="NZ_BNJK01000001.1"/>
</dbReference>
<proteinExistence type="predicted"/>
<reference evidence="1" key="1">
    <citation type="submission" date="2020-10" db="EMBL/GenBank/DDBJ databases">
        <title>Taxonomic study of unclassified bacteria belonging to the class Ktedonobacteria.</title>
        <authorList>
            <person name="Yabe S."/>
            <person name="Wang C.M."/>
            <person name="Zheng Y."/>
            <person name="Sakai Y."/>
            <person name="Cavaletti L."/>
            <person name="Monciardini P."/>
            <person name="Donadio S."/>
        </authorList>
    </citation>
    <scope>NUCLEOTIDE SEQUENCE</scope>
    <source>
        <strain evidence="1">ID150040</strain>
    </source>
</reference>
<dbReference type="Gene3D" id="1.20.1290.10">
    <property type="entry name" value="AhpD-like"/>
    <property type="match status" value="1"/>
</dbReference>
<organism evidence="1 2">
    <name type="scientific">Reticulibacter mediterranei</name>
    <dbReference type="NCBI Taxonomy" id="2778369"/>
    <lineage>
        <taxon>Bacteria</taxon>
        <taxon>Bacillati</taxon>
        <taxon>Chloroflexota</taxon>
        <taxon>Ktedonobacteria</taxon>
        <taxon>Ktedonobacterales</taxon>
        <taxon>Reticulibacteraceae</taxon>
        <taxon>Reticulibacter</taxon>
    </lineage>
</organism>
<name>A0A8J3IEM8_9CHLR</name>
<dbReference type="SUPFAM" id="SSF69118">
    <property type="entry name" value="AhpD-like"/>
    <property type="match status" value="1"/>
</dbReference>
<gene>
    <name evidence="1" type="ORF">KSF_011480</name>
</gene>
<evidence type="ECO:0000313" key="1">
    <source>
        <dbReference type="EMBL" id="GHO91100.1"/>
    </source>
</evidence>
<evidence type="ECO:0000313" key="2">
    <source>
        <dbReference type="Proteomes" id="UP000597444"/>
    </source>
</evidence>
<dbReference type="Proteomes" id="UP000597444">
    <property type="component" value="Unassembled WGS sequence"/>
</dbReference>
<dbReference type="InterPro" id="IPR029032">
    <property type="entry name" value="AhpD-like"/>
</dbReference>
<keyword evidence="2" id="KW-1185">Reference proteome</keyword>
<sequence>MRNKRIEQMMRDEQVSDIRRIFAYRPELFGEPFSICLQDVMRGSSEWTVGERELIATFTSSKNKCVF</sequence>